<feature type="transmembrane region" description="Helical" evidence="1">
    <location>
        <begin position="45"/>
        <end position="65"/>
    </location>
</feature>
<sequence>MAPATFKRTIPNIIKNFLYTFFSPLAAYIFVYFIGSIFIKDSEMLQWIAIGISALIFLALLKMLLIDDKVVVTVYDDHLVYQSGKKVREFYFNECQFGYKSVSSSGTTDTIDLNVVQNGNWITLNCEPLGPTQFQALYSLIKDRGQFDEPQKLN</sequence>
<dbReference type="RefSeq" id="WP_187533301.1">
    <property type="nucleotide sequence ID" value="NZ_CBCSHU010000011.1"/>
</dbReference>
<name>A0A7G9RX44_9FIRM</name>
<keyword evidence="1" id="KW-0812">Transmembrane</keyword>
<dbReference type="KEGG" id="eio:H9L01_07285"/>
<feature type="transmembrane region" description="Helical" evidence="1">
    <location>
        <begin position="17"/>
        <end position="39"/>
    </location>
</feature>
<dbReference type="AlphaFoldDB" id="A0A7G9RX44"/>
<organism evidence="2 3">
    <name type="scientific">Erysipelothrix inopinata</name>
    <dbReference type="NCBI Taxonomy" id="225084"/>
    <lineage>
        <taxon>Bacteria</taxon>
        <taxon>Bacillati</taxon>
        <taxon>Bacillota</taxon>
        <taxon>Erysipelotrichia</taxon>
        <taxon>Erysipelotrichales</taxon>
        <taxon>Erysipelotrichaceae</taxon>
        <taxon>Erysipelothrix</taxon>
    </lineage>
</organism>
<keyword evidence="1" id="KW-1133">Transmembrane helix</keyword>
<reference evidence="2 3" key="1">
    <citation type="submission" date="2020-08" db="EMBL/GenBank/DDBJ databases">
        <title>Genome sequence of Erysipelothrix inopinata DSM 15511T.</title>
        <authorList>
            <person name="Hyun D.-W."/>
            <person name="Bae J.-W."/>
        </authorList>
    </citation>
    <scope>NUCLEOTIDE SEQUENCE [LARGE SCALE GENOMIC DNA]</scope>
    <source>
        <strain evidence="2 3">DSM 15511</strain>
    </source>
</reference>
<accession>A0A7G9RX44</accession>
<proteinExistence type="predicted"/>
<evidence type="ECO:0000256" key="1">
    <source>
        <dbReference type="SAM" id="Phobius"/>
    </source>
</evidence>
<protein>
    <submittedName>
        <fullName evidence="2">Uncharacterized protein</fullName>
    </submittedName>
</protein>
<dbReference type="Proteomes" id="UP000515928">
    <property type="component" value="Chromosome"/>
</dbReference>
<evidence type="ECO:0000313" key="3">
    <source>
        <dbReference type="Proteomes" id="UP000515928"/>
    </source>
</evidence>
<gene>
    <name evidence="2" type="ORF">H9L01_07285</name>
</gene>
<keyword evidence="1" id="KW-0472">Membrane</keyword>
<keyword evidence="3" id="KW-1185">Reference proteome</keyword>
<dbReference type="EMBL" id="CP060715">
    <property type="protein sequence ID" value="QNN60169.1"/>
    <property type="molecule type" value="Genomic_DNA"/>
</dbReference>
<evidence type="ECO:0000313" key="2">
    <source>
        <dbReference type="EMBL" id="QNN60169.1"/>
    </source>
</evidence>